<dbReference type="EMBL" id="CP054955">
    <property type="protein sequence ID" value="QOK63421.1"/>
    <property type="molecule type" value="Genomic_DNA"/>
</dbReference>
<evidence type="ECO:0000313" key="9">
    <source>
        <dbReference type="EMBL" id="QOK63421.1"/>
    </source>
</evidence>
<dbReference type="InterPro" id="IPR014729">
    <property type="entry name" value="Rossmann-like_a/b/a_fold"/>
</dbReference>
<dbReference type="HAMAP" id="MF_00064">
    <property type="entry name" value="Sulf_adenylyltr_sub2"/>
    <property type="match status" value="1"/>
</dbReference>
<dbReference type="GO" id="GO:0004781">
    <property type="term" value="F:sulfate adenylyltransferase (ATP) activity"/>
    <property type="evidence" value="ECO:0007669"/>
    <property type="project" value="UniProtKB-UniRule"/>
</dbReference>
<reference evidence="9 10" key="1">
    <citation type="submission" date="2020-06" db="EMBL/GenBank/DDBJ databases">
        <title>New insights into brucella suis CRO type strains.</title>
        <authorList>
            <person name="Duvnjak S."/>
            <person name="Pavlinec Z."/>
            <person name="Vaser R."/>
            <person name="Sikic M."/>
            <person name="Kizanovic K."/>
            <person name="Spicic S."/>
        </authorList>
    </citation>
    <scope>NUCLEOTIDE SEQUENCE [LARGE SCALE GENOMIC DNA]</scope>
    <source>
        <strain evidence="9 10">CVI_72</strain>
    </source>
</reference>
<dbReference type="InterPro" id="IPR011784">
    <property type="entry name" value="SO4_adenylTrfase_ssu"/>
</dbReference>
<keyword evidence="5 7" id="KW-0067">ATP-binding</keyword>
<dbReference type="Pfam" id="PF01507">
    <property type="entry name" value="PAPS_reduct"/>
    <property type="match status" value="1"/>
</dbReference>
<sequence length="389" mass="44845">MTRHFAPDEGICLCLPPVLRRIMLENKEIEGFRFNRNRSSRFAGVNAVHHASLMKNLTHLQRLEAEAIHVFREVAATFSNPVMLYSVGKDSSVMLHLAMKAFYPAPPPFPFLHVDTTWKFREMIEFRDAQAREKGFELLVHVNEQGVRDGIGPFTHGSNVHTHIMKTVGLRQALDKYRFDAAFGGARRDEEKSRAKERIFSFRNAQHGWDPKNQRPEMWKIYNTRVSKGESIRVFPLSNWTELDIWQYILQENIPIVPLYFAARRPVVERDGMLIMVDDDRMKLRPGEQVENRLVRFRTLGCYPLTGAIPSSAANLSDIVEEMLIARTSERQGRAIDRDEAGSMEKRNARAISDECCNEAFAEEHCRCRFSGRSGTQIPSALSHLRFRR</sequence>
<dbReference type="SUPFAM" id="SSF52402">
    <property type="entry name" value="Adenine nucleotide alpha hydrolases-like"/>
    <property type="match status" value="1"/>
</dbReference>
<dbReference type="PANTHER" id="PTHR43196">
    <property type="entry name" value="SULFATE ADENYLYLTRANSFERASE SUBUNIT 2"/>
    <property type="match status" value="1"/>
</dbReference>
<dbReference type="UniPathway" id="UPA00140">
    <property type="reaction ID" value="UER00204"/>
</dbReference>
<evidence type="ECO:0000256" key="2">
    <source>
        <dbReference type="ARBA" id="ARBA00022679"/>
    </source>
</evidence>
<dbReference type="PANTHER" id="PTHR43196:SF1">
    <property type="entry name" value="SULFATE ADENYLYLTRANSFERASE SUBUNIT 2"/>
    <property type="match status" value="1"/>
</dbReference>
<dbReference type="NCBIfam" id="TIGR02039">
    <property type="entry name" value="CysD"/>
    <property type="match status" value="1"/>
</dbReference>
<dbReference type="EC" id="2.7.7.4" evidence="7"/>
<protein>
    <recommendedName>
        <fullName evidence="7">Sulfate adenylyltransferase subunit 2</fullName>
        <ecNumber evidence="7">2.7.7.4</ecNumber>
    </recommendedName>
    <alternativeName>
        <fullName evidence="7">ATP-sulfurylase small subunit</fullName>
    </alternativeName>
    <alternativeName>
        <fullName evidence="7">Sulfate adenylate transferase</fullName>
        <shortName evidence="7">SAT</shortName>
    </alternativeName>
</protein>
<evidence type="ECO:0000256" key="6">
    <source>
        <dbReference type="ARBA" id="ARBA00049370"/>
    </source>
</evidence>
<dbReference type="GO" id="GO:0070814">
    <property type="term" value="P:hydrogen sulfide biosynthetic process"/>
    <property type="evidence" value="ECO:0007669"/>
    <property type="project" value="UniProtKB-UniRule"/>
</dbReference>
<evidence type="ECO:0000256" key="5">
    <source>
        <dbReference type="ARBA" id="ARBA00022840"/>
    </source>
</evidence>
<accession>A0A7L9MA47</accession>
<evidence type="ECO:0000256" key="7">
    <source>
        <dbReference type="HAMAP-Rule" id="MF_00064"/>
    </source>
</evidence>
<comment type="pathway">
    <text evidence="7">Sulfur metabolism; hydrogen sulfide biosynthesis; sulfite from sulfate: step 1/3.</text>
</comment>
<dbReference type="GO" id="GO:0000103">
    <property type="term" value="P:sulfate assimilation"/>
    <property type="evidence" value="ECO:0007669"/>
    <property type="project" value="UniProtKB-UniRule"/>
</dbReference>
<keyword evidence="4 7" id="KW-0547">Nucleotide-binding</keyword>
<evidence type="ECO:0000256" key="4">
    <source>
        <dbReference type="ARBA" id="ARBA00022741"/>
    </source>
</evidence>
<dbReference type="AlphaFoldDB" id="A0A7L9MA47"/>
<feature type="domain" description="Phosphoadenosine phosphosulphate reductase" evidence="8">
    <location>
        <begin position="80"/>
        <end position="307"/>
    </location>
</feature>
<dbReference type="NCBIfam" id="NF009214">
    <property type="entry name" value="PRK12563.1"/>
    <property type="match status" value="1"/>
</dbReference>
<comment type="similarity">
    <text evidence="1 7">Belongs to the PAPS reductase family. CysD subfamily.</text>
</comment>
<keyword evidence="2 7" id="KW-0808">Transferase</keyword>
<dbReference type="Proteomes" id="UP000593625">
    <property type="component" value="Chromosome I"/>
</dbReference>
<evidence type="ECO:0000313" key="10">
    <source>
        <dbReference type="Proteomes" id="UP000593625"/>
    </source>
</evidence>
<name>A0A7L9MA47_BRUSS</name>
<comment type="catalytic activity">
    <reaction evidence="6 7">
        <text>sulfate + ATP + H(+) = adenosine 5'-phosphosulfate + diphosphate</text>
        <dbReference type="Rhea" id="RHEA:18133"/>
        <dbReference type="ChEBI" id="CHEBI:15378"/>
        <dbReference type="ChEBI" id="CHEBI:16189"/>
        <dbReference type="ChEBI" id="CHEBI:30616"/>
        <dbReference type="ChEBI" id="CHEBI:33019"/>
        <dbReference type="ChEBI" id="CHEBI:58243"/>
        <dbReference type="EC" id="2.7.7.4"/>
    </reaction>
</comment>
<comment type="subunit">
    <text evidence="7">Heterodimer composed of CysD, the smaller subunit, and CysN.</text>
</comment>
<evidence type="ECO:0000256" key="1">
    <source>
        <dbReference type="ARBA" id="ARBA00008885"/>
    </source>
</evidence>
<dbReference type="NCBIfam" id="NF003587">
    <property type="entry name" value="PRK05253.1"/>
    <property type="match status" value="1"/>
</dbReference>
<dbReference type="InterPro" id="IPR002500">
    <property type="entry name" value="PAPS_reduct_dom"/>
</dbReference>
<dbReference type="FunFam" id="3.40.50.620:FF:000002">
    <property type="entry name" value="Sulfate adenylyltransferase subunit 2"/>
    <property type="match status" value="1"/>
</dbReference>
<evidence type="ECO:0000259" key="8">
    <source>
        <dbReference type="Pfam" id="PF01507"/>
    </source>
</evidence>
<proteinExistence type="inferred from homology"/>
<dbReference type="GO" id="GO:0005524">
    <property type="term" value="F:ATP binding"/>
    <property type="evidence" value="ECO:0007669"/>
    <property type="project" value="UniProtKB-KW"/>
</dbReference>
<dbReference type="InterPro" id="IPR050128">
    <property type="entry name" value="Sulfate_adenylyltrnsfr_sub2"/>
</dbReference>
<gene>
    <name evidence="7 9" type="primary">cysD</name>
    <name evidence="9" type="ORF">HUZ30_00910</name>
</gene>
<comment type="function">
    <text evidence="7">With CysN forms the ATP sulfurylase (ATPS) that catalyzes the adenylation of sulfate producing adenosine 5'-phosphosulfate (APS) and diphosphate, the first enzymatic step in sulfur assimilation pathway. APS synthesis involves the formation of a high-energy phosphoric-sulfuric acid anhydride bond driven by GTP hydrolysis by CysN coupled to ATP hydrolysis by CysD.</text>
</comment>
<evidence type="ECO:0000256" key="3">
    <source>
        <dbReference type="ARBA" id="ARBA00022695"/>
    </source>
</evidence>
<organism evidence="9 10">
    <name type="scientific">Brucella suis bv. 4</name>
    <dbReference type="NCBI Taxonomy" id="1567501"/>
    <lineage>
        <taxon>Bacteria</taxon>
        <taxon>Pseudomonadati</taxon>
        <taxon>Pseudomonadota</taxon>
        <taxon>Alphaproteobacteria</taxon>
        <taxon>Hyphomicrobiales</taxon>
        <taxon>Brucellaceae</taxon>
        <taxon>Brucella/Ochrobactrum group</taxon>
        <taxon>Brucella</taxon>
    </lineage>
</organism>
<dbReference type="CDD" id="cd23946">
    <property type="entry name" value="Sulfate_adenylyltransferase_2"/>
    <property type="match status" value="1"/>
</dbReference>
<dbReference type="Gene3D" id="3.40.50.620">
    <property type="entry name" value="HUPs"/>
    <property type="match status" value="1"/>
</dbReference>
<keyword evidence="3 7" id="KW-0548">Nucleotidyltransferase</keyword>